<proteinExistence type="predicted"/>
<accession>A0ACB8JXA5</accession>
<protein>
    <submittedName>
        <fullName evidence="1">Uncharacterized protein</fullName>
    </submittedName>
</protein>
<dbReference type="EMBL" id="CM039175">
    <property type="protein sequence ID" value="KAH9737208.1"/>
    <property type="molecule type" value="Genomic_DNA"/>
</dbReference>
<evidence type="ECO:0000313" key="2">
    <source>
        <dbReference type="Proteomes" id="UP000829398"/>
    </source>
</evidence>
<organism evidence="1 2">
    <name type="scientific">Citrus sinensis</name>
    <name type="common">Sweet orange</name>
    <name type="synonym">Citrus aurantium var. sinensis</name>
    <dbReference type="NCBI Taxonomy" id="2711"/>
    <lineage>
        <taxon>Eukaryota</taxon>
        <taxon>Viridiplantae</taxon>
        <taxon>Streptophyta</taxon>
        <taxon>Embryophyta</taxon>
        <taxon>Tracheophyta</taxon>
        <taxon>Spermatophyta</taxon>
        <taxon>Magnoliopsida</taxon>
        <taxon>eudicotyledons</taxon>
        <taxon>Gunneridae</taxon>
        <taxon>Pentapetalae</taxon>
        <taxon>rosids</taxon>
        <taxon>malvids</taxon>
        <taxon>Sapindales</taxon>
        <taxon>Rutaceae</taxon>
        <taxon>Aurantioideae</taxon>
        <taxon>Citrus</taxon>
    </lineage>
</organism>
<evidence type="ECO:0000313" key="1">
    <source>
        <dbReference type="EMBL" id="KAH9737208.1"/>
    </source>
</evidence>
<sequence length="356" mass="41589">MAEIQNIKRGGDEKKRQKESMPEIQKIKKDIEEKERQRERIEEIRKKIEEKVLGKAQEEEELGLTVTELEELRDEITKHLDLDRETANHVEYWEALKVVCEHELVETQKKDALEHSSIEVEADVRNILEGKTYEELKVILKQVHLFKAKAFLKEMQDKKIQNETQEIEAQEIEAESFAAGVLVGDVIVSEEDREMDRLQHALEQLLDLGAWKANMLEQQISSFERELRAETFTLNCLDAAKFAMDRDLVNVINTWETVLIHSKEEFTKFRAIWEFVDTMNSEFWDWIDGAKVLKKMLTVVLEHSMLCSDKAAIEMEIRDMGPVSGLRCVRQHSTPLNWEANFISLGSYLESKNRWG</sequence>
<reference evidence="2" key="1">
    <citation type="journal article" date="2023" name="Hortic. Res.">
        <title>A chromosome-level phased genome enabling allele-level studies in sweet orange: a case study on citrus Huanglongbing tolerance.</title>
        <authorList>
            <person name="Wu B."/>
            <person name="Yu Q."/>
            <person name="Deng Z."/>
            <person name="Duan Y."/>
            <person name="Luo F."/>
            <person name="Gmitter F. Jr."/>
        </authorList>
    </citation>
    <scope>NUCLEOTIDE SEQUENCE [LARGE SCALE GENOMIC DNA]</scope>
    <source>
        <strain evidence="2">cv. Valencia</strain>
    </source>
</reference>
<name>A0ACB8JXA5_CITSI</name>
<dbReference type="Proteomes" id="UP000829398">
    <property type="component" value="Chromosome 6"/>
</dbReference>
<comment type="caution">
    <text evidence="1">The sequence shown here is derived from an EMBL/GenBank/DDBJ whole genome shotgun (WGS) entry which is preliminary data.</text>
</comment>
<gene>
    <name evidence="1" type="ORF">KPL71_018369</name>
</gene>
<keyword evidence="2" id="KW-1185">Reference proteome</keyword>